<dbReference type="PANTHER" id="PTHR31126">
    <property type="entry name" value="TYROSINE-PROTEIN PHOSPHATASE"/>
    <property type="match status" value="1"/>
</dbReference>
<dbReference type="GO" id="GO:0004721">
    <property type="term" value="F:phosphoprotein phosphatase activity"/>
    <property type="evidence" value="ECO:0007669"/>
    <property type="project" value="InterPro"/>
</dbReference>
<feature type="region of interest" description="Disordered" evidence="2">
    <location>
        <begin position="1"/>
        <end position="51"/>
    </location>
</feature>
<dbReference type="PROSITE" id="PS00383">
    <property type="entry name" value="TYR_PHOSPHATASE_1"/>
    <property type="match status" value="1"/>
</dbReference>
<dbReference type="InterPro" id="IPR026893">
    <property type="entry name" value="Tyr/Ser_Pase_IphP-type"/>
</dbReference>
<sequence>MRQRPEPGAPAWPPNLRDVATAAPGLSPGFLLRSDAPRPGDTTPPRVPWPPATVIDLREPTRPVSEHPLAHCSTVLSAPVLGELNRDPASALTSLEALYLLFAHGAAAARLAQAVTLIAAAPAPVLVHCTAGKDRTGLTVAVALLLAGVSQAAIVADYQLTESALPAVHDRIMAALSPDAPPLPTGVAAALHGVEPQALLAFLTAVNAFPGGANAWFFHHGGSAESVHRLQQRLISGTEPR</sequence>
<evidence type="ECO:0000256" key="1">
    <source>
        <dbReference type="ARBA" id="ARBA00009580"/>
    </source>
</evidence>
<evidence type="ECO:0000313" key="5">
    <source>
        <dbReference type="Proteomes" id="UP001138997"/>
    </source>
</evidence>
<dbReference type="InterPro" id="IPR016130">
    <property type="entry name" value="Tyr_Pase_AS"/>
</dbReference>
<evidence type="ECO:0000256" key="2">
    <source>
        <dbReference type="SAM" id="MobiDB-lite"/>
    </source>
</evidence>
<name>A0A9X1NME5_9ACTN</name>
<dbReference type="Pfam" id="PF13350">
    <property type="entry name" value="Y_phosphatase3"/>
    <property type="match status" value="1"/>
</dbReference>
<reference evidence="4" key="1">
    <citation type="submission" date="2021-11" db="EMBL/GenBank/DDBJ databases">
        <title>Streptomyces corallinus and Kineosporia corallina sp. nov., two new coral-derived marine actinobacteria.</title>
        <authorList>
            <person name="Buangrab K."/>
            <person name="Sutthacheep M."/>
            <person name="Yeemin T."/>
            <person name="Harunari E."/>
            <person name="Igarashi Y."/>
            <person name="Sripreechasak P."/>
            <person name="Kanchanasin P."/>
            <person name="Tanasupawat S."/>
            <person name="Phongsopitanun W."/>
        </authorList>
    </citation>
    <scope>NUCLEOTIDE SEQUENCE</scope>
    <source>
        <strain evidence="4">JCM 31032</strain>
    </source>
</reference>
<accession>A0A9X1NME5</accession>
<dbReference type="Proteomes" id="UP001138997">
    <property type="component" value="Unassembled WGS sequence"/>
</dbReference>
<dbReference type="PANTHER" id="PTHR31126:SF10">
    <property type="entry name" value="PROTEIN PHOSPHATASE, PUTATIVE (AFU_ORTHOLOGUE AFUA_6G06650)-RELATED"/>
    <property type="match status" value="1"/>
</dbReference>
<dbReference type="Gene3D" id="3.90.190.10">
    <property type="entry name" value="Protein tyrosine phosphatase superfamily"/>
    <property type="match status" value="1"/>
</dbReference>
<dbReference type="InterPro" id="IPR029021">
    <property type="entry name" value="Prot-tyrosine_phosphatase-like"/>
</dbReference>
<keyword evidence="5" id="KW-1185">Reference proteome</keyword>
<evidence type="ECO:0000313" key="4">
    <source>
        <dbReference type="EMBL" id="MCD5315768.1"/>
    </source>
</evidence>
<gene>
    <name evidence="4" type="ORF">LR394_33215</name>
</gene>
<dbReference type="SUPFAM" id="SSF52799">
    <property type="entry name" value="(Phosphotyrosine protein) phosphatases II"/>
    <property type="match status" value="1"/>
</dbReference>
<dbReference type="AlphaFoldDB" id="A0A9X1NME5"/>
<dbReference type="EMBL" id="JAJOMB010000024">
    <property type="protein sequence ID" value="MCD5315768.1"/>
    <property type="molecule type" value="Genomic_DNA"/>
</dbReference>
<proteinExistence type="inferred from homology"/>
<evidence type="ECO:0000259" key="3">
    <source>
        <dbReference type="PROSITE" id="PS50056"/>
    </source>
</evidence>
<organism evidence="4 5">
    <name type="scientific">Kineosporia babensis</name>
    <dbReference type="NCBI Taxonomy" id="499548"/>
    <lineage>
        <taxon>Bacteria</taxon>
        <taxon>Bacillati</taxon>
        <taxon>Actinomycetota</taxon>
        <taxon>Actinomycetes</taxon>
        <taxon>Kineosporiales</taxon>
        <taxon>Kineosporiaceae</taxon>
        <taxon>Kineosporia</taxon>
    </lineage>
</organism>
<dbReference type="RefSeq" id="WP_231448588.1">
    <property type="nucleotide sequence ID" value="NZ_JAJOMB010000024.1"/>
</dbReference>
<dbReference type="PROSITE" id="PS50056">
    <property type="entry name" value="TYR_PHOSPHATASE_2"/>
    <property type="match status" value="1"/>
</dbReference>
<comment type="similarity">
    <text evidence="1">Belongs to the protein-tyrosine phosphatase family.</text>
</comment>
<comment type="caution">
    <text evidence="4">The sequence shown here is derived from an EMBL/GenBank/DDBJ whole genome shotgun (WGS) entry which is preliminary data.</text>
</comment>
<dbReference type="InterPro" id="IPR000387">
    <property type="entry name" value="Tyr_Pase_dom"/>
</dbReference>
<protein>
    <submittedName>
        <fullName evidence="4">Tyrosine-protein phosphatase</fullName>
    </submittedName>
</protein>
<feature type="domain" description="Tyrosine specific protein phosphatases" evidence="3">
    <location>
        <begin position="109"/>
        <end position="173"/>
    </location>
</feature>